<dbReference type="EMBL" id="JBDJPC010000004">
    <property type="protein sequence ID" value="KAL1505252.1"/>
    <property type="molecule type" value="Genomic_DNA"/>
</dbReference>
<keyword evidence="4" id="KW-1185">Reference proteome</keyword>
<dbReference type="InterPro" id="IPR014756">
    <property type="entry name" value="Ig_E-set"/>
</dbReference>
<dbReference type="Pfam" id="PF00554">
    <property type="entry name" value="RHD_DNA_bind"/>
    <property type="match status" value="1"/>
</dbReference>
<feature type="compositionally biased region" description="Acidic residues" evidence="1">
    <location>
        <begin position="1"/>
        <end position="17"/>
    </location>
</feature>
<dbReference type="Pfam" id="PF16179">
    <property type="entry name" value="RHD_dimer"/>
    <property type="match status" value="1"/>
</dbReference>
<organism evidence="3 4">
    <name type="scientific">Hypothenemus hampei</name>
    <name type="common">Coffee berry borer</name>
    <dbReference type="NCBI Taxonomy" id="57062"/>
    <lineage>
        <taxon>Eukaryota</taxon>
        <taxon>Metazoa</taxon>
        <taxon>Ecdysozoa</taxon>
        <taxon>Arthropoda</taxon>
        <taxon>Hexapoda</taxon>
        <taxon>Insecta</taxon>
        <taxon>Pterygota</taxon>
        <taxon>Neoptera</taxon>
        <taxon>Endopterygota</taxon>
        <taxon>Coleoptera</taxon>
        <taxon>Polyphaga</taxon>
        <taxon>Cucujiformia</taxon>
        <taxon>Curculionidae</taxon>
        <taxon>Scolytinae</taxon>
        <taxon>Hypothenemus</taxon>
    </lineage>
</organism>
<dbReference type="CDD" id="cd01177">
    <property type="entry name" value="IPT_NFkappaB"/>
    <property type="match status" value="1"/>
</dbReference>
<dbReference type="PANTHER" id="PTHR24169:SF25">
    <property type="entry name" value="DORSAL-RELATED IMMUNITY FACTOR DIF-RELATED"/>
    <property type="match status" value="1"/>
</dbReference>
<dbReference type="GO" id="GO:0035206">
    <property type="term" value="P:regulation of hemocyte proliferation"/>
    <property type="evidence" value="ECO:0007669"/>
    <property type="project" value="UniProtKB-ARBA"/>
</dbReference>
<dbReference type="PANTHER" id="PTHR24169">
    <property type="entry name" value="NUCLEAR FACTOR NF-KAPPA-B PROTEIN"/>
    <property type="match status" value="1"/>
</dbReference>
<dbReference type="GO" id="GO:0007249">
    <property type="term" value="P:canonical NF-kappaB signal transduction"/>
    <property type="evidence" value="ECO:0007669"/>
    <property type="project" value="UniProtKB-ARBA"/>
</dbReference>
<gene>
    <name evidence="3" type="ORF">ABEB36_004857</name>
</gene>
<proteinExistence type="predicted"/>
<dbReference type="InterPro" id="IPR032397">
    <property type="entry name" value="RHD_dimer"/>
</dbReference>
<dbReference type="SUPFAM" id="SSF81296">
    <property type="entry name" value="E set domains"/>
    <property type="match status" value="1"/>
</dbReference>
<reference evidence="3 4" key="1">
    <citation type="submission" date="2024-05" db="EMBL/GenBank/DDBJ databases">
        <title>Genetic variation in Jamaican populations of the coffee berry borer (Hypothenemus hampei).</title>
        <authorList>
            <person name="Errbii M."/>
            <person name="Myrie A."/>
        </authorList>
    </citation>
    <scope>NUCLEOTIDE SEQUENCE [LARGE SCALE GENOMIC DNA]</scope>
    <source>
        <strain evidence="3">JA-Hopewell-2020-01-JO</strain>
        <tissue evidence="3">Whole body</tissue>
    </source>
</reference>
<dbReference type="Gene3D" id="2.60.40.340">
    <property type="entry name" value="Rel homology domain (RHD), DNA-binding domain"/>
    <property type="match status" value="1"/>
</dbReference>
<dbReference type="Proteomes" id="UP001566132">
    <property type="component" value="Unassembled WGS sequence"/>
</dbReference>
<dbReference type="SMART" id="SM00429">
    <property type="entry name" value="IPT"/>
    <property type="match status" value="1"/>
</dbReference>
<name>A0ABD1EZ55_HYPHA</name>
<dbReference type="GO" id="GO:0008063">
    <property type="term" value="P:Toll signaling pathway"/>
    <property type="evidence" value="ECO:0007669"/>
    <property type="project" value="UniProtKB-ARBA"/>
</dbReference>
<feature type="region of interest" description="Disordered" evidence="1">
    <location>
        <begin position="35"/>
        <end position="67"/>
    </location>
</feature>
<dbReference type="GO" id="GO:0005654">
    <property type="term" value="C:nucleoplasm"/>
    <property type="evidence" value="ECO:0007669"/>
    <property type="project" value="UniProtKB-ARBA"/>
</dbReference>
<dbReference type="PRINTS" id="PR00057">
    <property type="entry name" value="NFKBTNSCPFCT"/>
</dbReference>
<dbReference type="InterPro" id="IPR000451">
    <property type="entry name" value="NFkB/Dor"/>
</dbReference>
<evidence type="ECO:0000313" key="3">
    <source>
        <dbReference type="EMBL" id="KAL1505252.1"/>
    </source>
</evidence>
<dbReference type="PROSITE" id="PS50254">
    <property type="entry name" value="REL_2"/>
    <property type="match status" value="1"/>
</dbReference>
<dbReference type="InterPro" id="IPR002909">
    <property type="entry name" value="IPT_dom"/>
</dbReference>
<feature type="domain" description="RHD" evidence="2">
    <location>
        <begin position="70"/>
        <end position="248"/>
    </location>
</feature>
<feature type="compositionally biased region" description="Polar residues" evidence="1">
    <location>
        <begin position="56"/>
        <end position="67"/>
    </location>
</feature>
<dbReference type="GO" id="GO:0000977">
    <property type="term" value="F:RNA polymerase II transcription regulatory region sequence-specific DNA binding"/>
    <property type="evidence" value="ECO:0007669"/>
    <property type="project" value="UniProtKB-ARBA"/>
</dbReference>
<sequence length="551" mass="61157">MDENEIDSPNDPLDDNPYDATHLSDVIEAIQETDPDFKQSKGGKLSSMLNGGGQVLQHTNSSNQNSTRARCAAELEIIEQPASKALRFRYECEGRSAGSIPGASSTPENKTYPEIAIRGYQGNAVVLVSCVTKDSPYLAHPHNLVGKGCTKGVCTMHVLPENMMRVQFQNLGIQCVKKRDIESSLVKRQQIRVDPYKNGFRHKNSATSIDLNAVRLCFQAYLPDQEGKMTVPLRPVVSDVIYDKKAIADLSIVGLCSCVSHVNGGTSLILLCEKVAKEDIEIHFFEEDAHGNRVWQEKADFQPSNVHKQTAIMFKTPPYRTLDISEPVRVHIQLYRPSDRMTSEALPFEYLPLDSAGYLGHTDNKKRKRAKTEPSYQRILEGLTLTDKIGVNIMSTLNPVKMEPNESTSPYGGTSPSGGCIMYQMNQNFVPTPSVSPQYNDLASTPSPDNIHTQYRHQSVDLNNFNETDMVWTPVNFPQAAVQDIAAGHWNIQDNQTNPMGHITPHLLDLDEPPVNSGDLQDQLNGISNSEPLKEIGNLSFTDLSHPQTDI</sequence>
<dbReference type="InterPro" id="IPR037059">
    <property type="entry name" value="RHD_DNA_bind_dom_sf"/>
</dbReference>
<dbReference type="InterPro" id="IPR030492">
    <property type="entry name" value="RHD_CS"/>
</dbReference>
<comment type="caution">
    <text evidence="3">The sequence shown here is derived from an EMBL/GenBank/DDBJ whole genome shotgun (WGS) entry which is preliminary data.</text>
</comment>
<dbReference type="InterPro" id="IPR008967">
    <property type="entry name" value="p53-like_TF_DNA-bd_sf"/>
</dbReference>
<dbReference type="InterPro" id="IPR011539">
    <property type="entry name" value="RHD_DNA_bind_dom"/>
</dbReference>
<feature type="region of interest" description="Disordered" evidence="1">
    <location>
        <begin position="1"/>
        <end position="23"/>
    </location>
</feature>
<dbReference type="GO" id="GO:0002225">
    <property type="term" value="P:positive regulation of antimicrobial peptide production"/>
    <property type="evidence" value="ECO:0007669"/>
    <property type="project" value="UniProtKB-ARBA"/>
</dbReference>
<dbReference type="GO" id="GO:0045087">
    <property type="term" value="P:innate immune response"/>
    <property type="evidence" value="ECO:0007669"/>
    <property type="project" value="UniProtKB-ARBA"/>
</dbReference>
<dbReference type="FunFam" id="2.60.40.10:FF:000046">
    <property type="entry name" value="Nuclear factor NF-kappa-B p105 subunit"/>
    <property type="match status" value="1"/>
</dbReference>
<dbReference type="GO" id="GO:0048935">
    <property type="term" value="P:peripheral nervous system neuron development"/>
    <property type="evidence" value="ECO:0007669"/>
    <property type="project" value="UniProtKB-ARBA"/>
</dbReference>
<dbReference type="PROSITE" id="PS01204">
    <property type="entry name" value="REL_1"/>
    <property type="match status" value="1"/>
</dbReference>
<dbReference type="SUPFAM" id="SSF49417">
    <property type="entry name" value="p53-like transcription factors"/>
    <property type="match status" value="1"/>
</dbReference>
<dbReference type="InterPro" id="IPR033926">
    <property type="entry name" value="IPT_NFkappaB"/>
</dbReference>
<dbReference type="GO" id="GO:0001228">
    <property type="term" value="F:DNA-binding transcription activator activity, RNA polymerase II-specific"/>
    <property type="evidence" value="ECO:0007669"/>
    <property type="project" value="UniProtKB-ARBA"/>
</dbReference>
<protein>
    <recommendedName>
        <fullName evidence="2">RHD domain-containing protein</fullName>
    </recommendedName>
</protein>
<evidence type="ECO:0000313" key="4">
    <source>
        <dbReference type="Proteomes" id="UP001566132"/>
    </source>
</evidence>
<dbReference type="InterPro" id="IPR013783">
    <property type="entry name" value="Ig-like_fold"/>
</dbReference>
<dbReference type="AlphaFoldDB" id="A0ABD1EZ55"/>
<evidence type="ECO:0000256" key="1">
    <source>
        <dbReference type="SAM" id="MobiDB-lite"/>
    </source>
</evidence>
<evidence type="ECO:0000259" key="2">
    <source>
        <dbReference type="PROSITE" id="PS50254"/>
    </source>
</evidence>
<dbReference type="Gene3D" id="2.60.40.10">
    <property type="entry name" value="Immunoglobulins"/>
    <property type="match status" value="1"/>
</dbReference>
<accession>A0ABD1EZ55</accession>